<evidence type="ECO:0000313" key="1">
    <source>
        <dbReference type="EMBL" id="KAF0313135.1"/>
    </source>
</evidence>
<evidence type="ECO:0000313" key="2">
    <source>
        <dbReference type="Proteomes" id="UP000440578"/>
    </source>
</evidence>
<comment type="caution">
    <text evidence="1">The sequence shown here is derived from an EMBL/GenBank/DDBJ whole genome shotgun (WGS) entry which is preliminary data.</text>
</comment>
<dbReference type="EMBL" id="VIIS01000112">
    <property type="protein sequence ID" value="KAF0313135.1"/>
    <property type="molecule type" value="Genomic_DNA"/>
</dbReference>
<protein>
    <submittedName>
        <fullName evidence="1">Mite allergen Lep d 7</fullName>
    </submittedName>
</protein>
<dbReference type="InterPro" id="IPR038602">
    <property type="entry name" value="Mite_allergen_7_sf"/>
</dbReference>
<dbReference type="OrthoDB" id="6429892at2759"/>
<dbReference type="AlphaFoldDB" id="A0A6A4X1K9"/>
<dbReference type="Gene3D" id="3.15.10.50">
    <property type="match status" value="1"/>
</dbReference>
<gene>
    <name evidence="1" type="primary">ALL7_1</name>
    <name evidence="1" type="ORF">FJT64_016276</name>
</gene>
<proteinExistence type="predicted"/>
<keyword evidence="2" id="KW-1185">Reference proteome</keyword>
<dbReference type="InterPro" id="IPR020234">
    <property type="entry name" value="Mite_allergen_group-7"/>
</dbReference>
<sequence>MFTVLSATGELAGPNLYIDTILQNVSCVLRNEGEEYLSIADYELGNVRLTNGQISGLATLRRKGEARMDSDCDGATIEAKLVLEQVRLCYDYSAKVLFAKNQGDVSVCAGEIETFIRVHQTSDLSKSPILQVFMIRQLRGLRVNLSGLGPLSWLVNRLQRSLINMFRIRIQSLLQERVHGLIQTELNKFSLSELSMRDIIA</sequence>
<reference evidence="1 2" key="1">
    <citation type="submission" date="2019-07" db="EMBL/GenBank/DDBJ databases">
        <title>Draft genome assembly of a fouling barnacle, Amphibalanus amphitrite (Darwin, 1854): The first reference genome for Thecostraca.</title>
        <authorList>
            <person name="Kim W."/>
        </authorList>
    </citation>
    <scope>NUCLEOTIDE SEQUENCE [LARGE SCALE GENOMIC DNA]</scope>
    <source>
        <strain evidence="1">SNU_AA5</strain>
        <tissue evidence="1">Soma without cirri and trophi</tissue>
    </source>
</reference>
<organism evidence="1 2">
    <name type="scientific">Amphibalanus amphitrite</name>
    <name type="common">Striped barnacle</name>
    <name type="synonym">Balanus amphitrite</name>
    <dbReference type="NCBI Taxonomy" id="1232801"/>
    <lineage>
        <taxon>Eukaryota</taxon>
        <taxon>Metazoa</taxon>
        <taxon>Ecdysozoa</taxon>
        <taxon>Arthropoda</taxon>
        <taxon>Crustacea</taxon>
        <taxon>Multicrustacea</taxon>
        <taxon>Cirripedia</taxon>
        <taxon>Thoracica</taxon>
        <taxon>Thoracicalcarea</taxon>
        <taxon>Balanomorpha</taxon>
        <taxon>Balanoidea</taxon>
        <taxon>Balanidae</taxon>
        <taxon>Amphibalaninae</taxon>
        <taxon>Amphibalanus</taxon>
    </lineage>
</organism>
<dbReference type="Pfam" id="PF16984">
    <property type="entry name" value="Grp7_allergen"/>
    <property type="match status" value="1"/>
</dbReference>
<dbReference type="Proteomes" id="UP000440578">
    <property type="component" value="Unassembled WGS sequence"/>
</dbReference>
<accession>A0A6A4X1K9</accession>
<name>A0A6A4X1K9_AMPAM</name>